<dbReference type="PROSITE" id="PS00392">
    <property type="entry name" value="DDC_GAD_HDC_YDC"/>
    <property type="match status" value="1"/>
</dbReference>
<comment type="caution">
    <text evidence="7">The sequence shown here is derived from an EMBL/GenBank/DDBJ whole genome shotgun (WGS) entry which is preliminary data.</text>
</comment>
<dbReference type="GO" id="GO:0004058">
    <property type="term" value="F:aromatic-L-amino-acid decarboxylase activity"/>
    <property type="evidence" value="ECO:0007669"/>
    <property type="project" value="UniProtKB-ARBA"/>
</dbReference>
<evidence type="ECO:0000256" key="5">
    <source>
        <dbReference type="RuleBase" id="RU000382"/>
    </source>
</evidence>
<dbReference type="Gene3D" id="3.40.640.10">
    <property type="entry name" value="Type I PLP-dependent aspartate aminotransferase-like (Major domain)"/>
    <property type="match status" value="1"/>
</dbReference>
<evidence type="ECO:0000313" key="7">
    <source>
        <dbReference type="EMBL" id="RHW23342.1"/>
    </source>
</evidence>
<keyword evidence="8" id="KW-1185">Reference proteome</keyword>
<comment type="similarity">
    <text evidence="5">Belongs to the group II decarboxylase family.</text>
</comment>
<dbReference type="Pfam" id="PF00282">
    <property type="entry name" value="Pyridoxal_deC"/>
    <property type="match status" value="1"/>
</dbReference>
<dbReference type="GO" id="GO:0030170">
    <property type="term" value="F:pyridoxal phosphate binding"/>
    <property type="evidence" value="ECO:0007669"/>
    <property type="project" value="InterPro"/>
</dbReference>
<dbReference type="InterPro" id="IPR050477">
    <property type="entry name" value="GrpII_AminoAcid_Decarb"/>
</dbReference>
<protein>
    <submittedName>
        <fullName evidence="7">Aminotransferase class I/II-fold pyridoxal phosphate-dependent enzyme</fullName>
    </submittedName>
</protein>
<name>A0A417XSC4_9ACTN</name>
<comment type="cofactor">
    <cofactor evidence="1 4 5">
        <name>pyridoxal 5'-phosphate</name>
        <dbReference type="ChEBI" id="CHEBI:597326"/>
    </cofactor>
</comment>
<sequence length="482" mass="50938">MPAGAAELGEQLQTVVAEMASWMREYGDVTPHAAQDVDPSELAAATAELRSRLRDNYPFHHPRYAGQMLKPPHPAAVIGYVTAMLVNPNNHALDGGPATAAMEKDVVAQLAAMFGFAGTPETPGHLGHLTSSGTIANLEALFVGREIHPGKAIAHSADAHYTHARMAHLLGIEAIAVPTASDGTMDVDALDALLASGRVGTVVATTGTTGLGAVDPVHEIVPVARRHGVRVHVDAAYGGFFRLIADDQPDGVAAAPYLAIADCDSVVVDPHKHGLQPYGCGAVIFRDPGVAQHYLHDSPYTYFTSDELHLGEISLECSRAGAAAAGLWLTLRLLPLTPDGLGAVLRPGRRATLAWARLIEESDELRLYQPPQLDILTYLPARARLSEVDAASAAAMAAGMARPPAESLHLATYTVDGPALAARGHRLDVDVPAGRILRSVLMKPEHEAAVPGLHRQLLDLLRPTNGPRSPDTGENPPLAHHT</sequence>
<dbReference type="InterPro" id="IPR015424">
    <property type="entry name" value="PyrdxlP-dep_Trfase"/>
</dbReference>
<dbReference type="GO" id="GO:0019752">
    <property type="term" value="P:carboxylic acid metabolic process"/>
    <property type="evidence" value="ECO:0007669"/>
    <property type="project" value="InterPro"/>
</dbReference>
<evidence type="ECO:0000256" key="4">
    <source>
        <dbReference type="PIRSR" id="PIRSR602129-50"/>
    </source>
</evidence>
<organism evidence="7 8">
    <name type="scientific">Nocardioides immobilis</name>
    <dbReference type="NCBI Taxonomy" id="2049295"/>
    <lineage>
        <taxon>Bacteria</taxon>
        <taxon>Bacillati</taxon>
        <taxon>Actinomycetota</taxon>
        <taxon>Actinomycetes</taxon>
        <taxon>Propionibacteriales</taxon>
        <taxon>Nocardioidaceae</taxon>
        <taxon>Nocardioides</taxon>
    </lineage>
</organism>
<feature type="region of interest" description="Disordered" evidence="6">
    <location>
        <begin position="461"/>
        <end position="482"/>
    </location>
</feature>
<gene>
    <name evidence="7" type="ORF">D0Z08_30365</name>
</gene>
<evidence type="ECO:0000256" key="1">
    <source>
        <dbReference type="ARBA" id="ARBA00001933"/>
    </source>
</evidence>
<keyword evidence="7" id="KW-0032">Aminotransferase</keyword>
<evidence type="ECO:0000256" key="3">
    <source>
        <dbReference type="ARBA" id="ARBA00023239"/>
    </source>
</evidence>
<evidence type="ECO:0000313" key="8">
    <source>
        <dbReference type="Proteomes" id="UP000283644"/>
    </source>
</evidence>
<dbReference type="EMBL" id="QXGH01000050">
    <property type="protein sequence ID" value="RHW23342.1"/>
    <property type="molecule type" value="Genomic_DNA"/>
</dbReference>
<evidence type="ECO:0000256" key="2">
    <source>
        <dbReference type="ARBA" id="ARBA00022898"/>
    </source>
</evidence>
<dbReference type="InterPro" id="IPR021115">
    <property type="entry name" value="Pyridoxal-P_BS"/>
</dbReference>
<dbReference type="PANTHER" id="PTHR42735:SF4">
    <property type="entry name" value="PYRIDOXAL PHOSPHATE-DEPENDENT DECARBOXYLASE FAMILY PROTEIN"/>
    <property type="match status" value="1"/>
</dbReference>
<dbReference type="SUPFAM" id="SSF53383">
    <property type="entry name" value="PLP-dependent transferases"/>
    <property type="match status" value="1"/>
</dbReference>
<dbReference type="PANTHER" id="PTHR42735">
    <property type="match status" value="1"/>
</dbReference>
<evidence type="ECO:0000256" key="6">
    <source>
        <dbReference type="SAM" id="MobiDB-lite"/>
    </source>
</evidence>
<keyword evidence="3 5" id="KW-0456">Lyase</keyword>
<dbReference type="InterPro" id="IPR002129">
    <property type="entry name" value="PyrdxlP-dep_de-COase"/>
</dbReference>
<dbReference type="GO" id="GO:0008483">
    <property type="term" value="F:transaminase activity"/>
    <property type="evidence" value="ECO:0007669"/>
    <property type="project" value="UniProtKB-KW"/>
</dbReference>
<reference evidence="7 8" key="1">
    <citation type="submission" date="2018-09" db="EMBL/GenBank/DDBJ databases">
        <title>Genome sequencing of Nocardioides immobilis CCTCC AB 2017083 for comparison to Nocardioides silvaticus.</title>
        <authorList>
            <person name="Li C."/>
            <person name="Wang G."/>
        </authorList>
    </citation>
    <scope>NUCLEOTIDE SEQUENCE [LARGE SCALE GENOMIC DNA]</scope>
    <source>
        <strain evidence="7 8">CCTCC AB 2017083</strain>
    </source>
</reference>
<feature type="modified residue" description="N6-(pyridoxal phosphate)lysine" evidence="4">
    <location>
        <position position="272"/>
    </location>
</feature>
<dbReference type="Proteomes" id="UP000283644">
    <property type="component" value="Unassembled WGS sequence"/>
</dbReference>
<proteinExistence type="inferred from homology"/>
<keyword evidence="2 4" id="KW-0663">Pyridoxal phosphate</keyword>
<accession>A0A417XSC4</accession>
<keyword evidence="7" id="KW-0808">Transferase</keyword>
<dbReference type="InterPro" id="IPR015421">
    <property type="entry name" value="PyrdxlP-dep_Trfase_major"/>
</dbReference>
<dbReference type="OrthoDB" id="3335676at2"/>
<dbReference type="AlphaFoldDB" id="A0A417XSC4"/>